<organism evidence="2 3">
    <name type="scientific">Solanum commersonii</name>
    <name type="common">Commerson's wild potato</name>
    <name type="synonym">Commerson's nightshade</name>
    <dbReference type="NCBI Taxonomy" id="4109"/>
    <lineage>
        <taxon>Eukaryota</taxon>
        <taxon>Viridiplantae</taxon>
        <taxon>Streptophyta</taxon>
        <taxon>Embryophyta</taxon>
        <taxon>Tracheophyta</taxon>
        <taxon>Spermatophyta</taxon>
        <taxon>Magnoliopsida</taxon>
        <taxon>eudicotyledons</taxon>
        <taxon>Gunneridae</taxon>
        <taxon>Pentapetalae</taxon>
        <taxon>asterids</taxon>
        <taxon>lamiids</taxon>
        <taxon>Solanales</taxon>
        <taxon>Solanaceae</taxon>
        <taxon>Solanoideae</taxon>
        <taxon>Solaneae</taxon>
        <taxon>Solanum</taxon>
    </lineage>
</organism>
<sequence length="744" mass="86307">MEAYDTLFPIFIRLSIKSLLRFQSVSKSWNAIISDKQFKKIHIDQSKTSCLKKFLLVQTKNGVFEFRDSKNPQIVMRKQKFPLKRFQNPIAMCSCDCLLLMKESVKENIYVLWNSYTNEYSTLVCPYWKGTTPLGCGLCYDSGDNEYKVILIYTLFYAIYYVKTNKWRTKENVIRREIQNVVSSVIITLFSINKDSTIIYFDVKSNELKELPKISNFIGECQLFRLTCLEGCVCLYGGNSIYGDITFGLVVWIMEQDGWTRLMTINCNNLYFCYQSICDIVLLGFTRNGEILFQAGTRLVIYDPKRLKFVHPVHISKYSEHDINAIISDKEFRKIHIDQSKASNTTKFLLVQTNDGVFEFRDSENPQIVMGKQKFPLKKFQNPIVMGSCDSLVLMKTCMDDNEYVLWNSYTNEYRIFVCPYSKGMTPHGCGLCYDSGDDECKIILIYTSFYVMYYVKRNKWIKKTNVVSKRIEKVVNGVTLYPKSLECSIGISVIGGVFWSFSSLEILHHFVNTYSTIIYFDVKTDELKEFPKPYFVSAYQLFRLTSLKGCVGLYGGLYGDITFGLDVWIMEQGGWTLLMKINNNNSYFCDRSISNIVLLGCTRNGEILFQIGRNLERLVMYDPKQHEFVQIVCIYDDSKHDNISEDSKHDGISEDSKHDIIPICSENTTMEAYDILFPIIIRLPVKSLLRFQFVSKSWNAIISDEEFKKVCIRVSRLGKSPNYNRKTRISTKEILKSYSHVLV</sequence>
<comment type="caution">
    <text evidence="2">The sequence shown here is derived from an EMBL/GenBank/DDBJ whole genome shotgun (WGS) entry which is preliminary data.</text>
</comment>
<dbReference type="SMART" id="SM00256">
    <property type="entry name" value="FBOX"/>
    <property type="match status" value="2"/>
</dbReference>
<keyword evidence="3" id="KW-1185">Reference proteome</keyword>
<dbReference type="EMBL" id="JACXVP010000009">
    <property type="protein sequence ID" value="KAG5588512.1"/>
    <property type="molecule type" value="Genomic_DNA"/>
</dbReference>
<dbReference type="Proteomes" id="UP000824120">
    <property type="component" value="Chromosome 9"/>
</dbReference>
<dbReference type="Pfam" id="PF00646">
    <property type="entry name" value="F-box"/>
    <property type="match status" value="2"/>
</dbReference>
<accession>A0A9J5XN70</accession>
<evidence type="ECO:0000313" key="3">
    <source>
        <dbReference type="Proteomes" id="UP000824120"/>
    </source>
</evidence>
<dbReference type="PANTHER" id="PTHR31672:SF13">
    <property type="entry name" value="F-BOX PROTEIN CPR30-LIKE"/>
    <property type="match status" value="1"/>
</dbReference>
<dbReference type="InterPro" id="IPR050796">
    <property type="entry name" value="SCF_F-box_component"/>
</dbReference>
<dbReference type="AlphaFoldDB" id="A0A9J5XN70"/>
<reference evidence="2 3" key="1">
    <citation type="submission" date="2020-09" db="EMBL/GenBank/DDBJ databases">
        <title>De no assembly of potato wild relative species, Solanum commersonii.</title>
        <authorList>
            <person name="Cho K."/>
        </authorList>
    </citation>
    <scope>NUCLEOTIDE SEQUENCE [LARGE SCALE GENOMIC DNA]</scope>
    <source>
        <strain evidence="2">LZ3.2</strain>
        <tissue evidence="2">Leaf</tissue>
    </source>
</reference>
<name>A0A9J5XN70_SOLCO</name>
<dbReference type="OrthoDB" id="1275210at2759"/>
<feature type="domain" description="F-box" evidence="1">
    <location>
        <begin position="674"/>
        <end position="712"/>
    </location>
</feature>
<dbReference type="PANTHER" id="PTHR31672">
    <property type="entry name" value="BNACNNG10540D PROTEIN"/>
    <property type="match status" value="1"/>
</dbReference>
<dbReference type="SUPFAM" id="SSF81383">
    <property type="entry name" value="F-box domain"/>
    <property type="match status" value="2"/>
</dbReference>
<evidence type="ECO:0000259" key="1">
    <source>
        <dbReference type="SMART" id="SM00256"/>
    </source>
</evidence>
<proteinExistence type="predicted"/>
<evidence type="ECO:0000313" key="2">
    <source>
        <dbReference type="EMBL" id="KAG5588512.1"/>
    </source>
</evidence>
<dbReference type="InterPro" id="IPR036047">
    <property type="entry name" value="F-box-like_dom_sf"/>
</dbReference>
<dbReference type="InterPro" id="IPR001810">
    <property type="entry name" value="F-box_dom"/>
</dbReference>
<gene>
    <name evidence="2" type="ORF">H5410_048946</name>
</gene>
<feature type="domain" description="F-box" evidence="1">
    <location>
        <begin position="4"/>
        <end position="42"/>
    </location>
</feature>
<dbReference type="Gene3D" id="1.20.1280.50">
    <property type="match status" value="2"/>
</dbReference>
<protein>
    <recommendedName>
        <fullName evidence="1">F-box domain-containing protein</fullName>
    </recommendedName>
</protein>